<evidence type="ECO:0000313" key="1">
    <source>
        <dbReference type="EMBL" id="VFJ43109.1"/>
    </source>
</evidence>
<evidence type="ECO:0000313" key="2">
    <source>
        <dbReference type="EMBL" id="VFJ67762.1"/>
    </source>
</evidence>
<accession>A0A450RVG1</accession>
<sequence>MRSTIESPISKKLRKAILNTLGSAGNLTLSTQVLQEFFVAVTRKLTPPLSSETAYALARLRLRPAKHDSVLVK</sequence>
<reference evidence="1" key="1">
    <citation type="submission" date="2019-02" db="EMBL/GenBank/DDBJ databases">
        <authorList>
            <person name="Gruber-Vodicka R. H."/>
            <person name="Seah K. B. B."/>
        </authorList>
    </citation>
    <scope>NUCLEOTIDE SEQUENCE</scope>
    <source>
        <strain evidence="1">BECK_DK161</strain>
        <strain evidence="2">BECK_DK47</strain>
    </source>
</reference>
<name>A0A450RVG1_9GAMM</name>
<dbReference type="EMBL" id="CAADEX010000197">
    <property type="protein sequence ID" value="VFJ67762.1"/>
    <property type="molecule type" value="Genomic_DNA"/>
</dbReference>
<dbReference type="AlphaFoldDB" id="A0A450RVG1"/>
<proteinExistence type="predicted"/>
<dbReference type="EMBL" id="CAADEY010000004">
    <property type="protein sequence ID" value="VFJ43109.1"/>
    <property type="molecule type" value="Genomic_DNA"/>
</dbReference>
<gene>
    <name evidence="2" type="ORF">BECKDK2373B_GA0170837_11975</name>
    <name evidence="1" type="ORF">BECKDK2373C_GA0170839_10042</name>
</gene>
<organism evidence="1">
    <name type="scientific">Candidatus Kentrum sp. DK</name>
    <dbReference type="NCBI Taxonomy" id="2126562"/>
    <lineage>
        <taxon>Bacteria</taxon>
        <taxon>Pseudomonadati</taxon>
        <taxon>Pseudomonadota</taxon>
        <taxon>Gammaproteobacteria</taxon>
        <taxon>Candidatus Kentrum</taxon>
    </lineage>
</organism>
<protein>
    <submittedName>
        <fullName evidence="1">Uncharacterized protein</fullName>
    </submittedName>
</protein>